<keyword evidence="3" id="KW-1185">Reference proteome</keyword>
<reference evidence="3" key="3">
    <citation type="submission" date="2014-06" db="EMBL/GenBank/DDBJ databases">
        <authorList>
            <person name="Berkman P.J."/>
        </authorList>
    </citation>
    <scope>NUCLEOTIDE SEQUENCE [LARGE SCALE GENOMIC DNA]</scope>
</reference>
<proteinExistence type="predicted"/>
<dbReference type="Proteomes" id="UP000242770">
    <property type="component" value="Unassembled WGS sequence"/>
</dbReference>
<protein>
    <recommendedName>
        <fullName evidence="4">Catalase core domain-containing protein</fullName>
    </recommendedName>
</protein>
<dbReference type="AlphaFoldDB" id="A0A0F7RXX1"/>
<dbReference type="Gene3D" id="2.40.180.10">
    <property type="entry name" value="Catalase core domain"/>
    <property type="match status" value="1"/>
</dbReference>
<sequence>MTKTLIRWDDSNVEAGAGPAEDELIHEVERQINTAQTAVWECHRHAFSGTHVKMQGIVKGHLEVLQELDSHLYRGLFSQPGAKFPVAMRYSTETTDLIDDRVPQPRGIGMKVFGAKGPKLRQEKRGPETQDFEFNSCAFLELGNARTCRNIIALRLLHGADGKALDVDLKKRPDYKVQNARNVAPNIHLAAQRQYSQAAIRYGDHVVKYRLLPTSDAQKALADKTVGENDHGTTVLKDWLQEYFRSNAATYDFQVQFLENLDEQPVEDVRVEWDQQKYPFVTVARLTLPPQESFAPKRVSFWEDHNRLDVWHGLVEHKPLGSINCLRKGVYKASAAFRRRMNGREKIVVDNISQIPD</sequence>
<dbReference type="EMBL" id="CCFA01003821">
    <property type="protein sequence ID" value="CDS01340.1"/>
    <property type="molecule type" value="Genomic_DNA"/>
</dbReference>
<dbReference type="PANTHER" id="PTHR36195:SF4">
    <property type="entry name" value="DOMAIN PROTEIN, PUTATIVE (AFU_ORTHOLOGUE AFUA_5G01990)-RELATED"/>
    <property type="match status" value="1"/>
</dbReference>
<dbReference type="STRING" id="49012.A0A0F7RXX1"/>
<evidence type="ECO:0000313" key="1">
    <source>
        <dbReference type="EMBL" id="CDS01340.1"/>
    </source>
</evidence>
<dbReference type="EMBL" id="LK056670">
    <property type="protein sequence ID" value="CDU24420.1"/>
    <property type="molecule type" value="Genomic_DNA"/>
</dbReference>
<evidence type="ECO:0008006" key="4">
    <source>
        <dbReference type="Google" id="ProtNLM"/>
    </source>
</evidence>
<reference evidence="1" key="2">
    <citation type="submission" date="2014-06" db="EMBL/GenBank/DDBJ databases">
        <authorList>
            <person name="Berkman J.Paul."/>
        </authorList>
    </citation>
    <scope>NUCLEOTIDE SEQUENCE [LARGE SCALE GENOMIC DNA]</scope>
</reference>
<dbReference type="PANTHER" id="PTHR36195">
    <property type="entry name" value="DOMAIN PROTEIN, PUTATIVE (AFU_ORTHOLOGUE AFUA_5G01990)-RELATED-RELATED"/>
    <property type="match status" value="1"/>
</dbReference>
<dbReference type="OrthoDB" id="3358373at2759"/>
<reference evidence="2" key="1">
    <citation type="submission" date="2014-06" db="EMBL/GenBank/DDBJ databases">
        <authorList>
            <person name="Ju J."/>
            <person name="Zhang J."/>
        </authorList>
    </citation>
    <scope>NUCLEOTIDE SEQUENCE</scope>
    <source>
        <strain evidence="2">SscI8</strain>
    </source>
</reference>
<gene>
    <name evidence="1" type="primary">SSCI64160.1</name>
    <name evidence="2" type="ORF">SPSC_03791</name>
</gene>
<dbReference type="InterPro" id="IPR020835">
    <property type="entry name" value="Catalase_sf"/>
</dbReference>
<dbReference type="GO" id="GO:0020037">
    <property type="term" value="F:heme binding"/>
    <property type="evidence" value="ECO:0007669"/>
    <property type="project" value="InterPro"/>
</dbReference>
<evidence type="ECO:0000313" key="2">
    <source>
        <dbReference type="EMBL" id="CDU24420.1"/>
    </source>
</evidence>
<name>A0A0F7RXX1_9BASI</name>
<dbReference type="SUPFAM" id="SSF56634">
    <property type="entry name" value="Heme-dependent catalase-like"/>
    <property type="match status" value="1"/>
</dbReference>
<evidence type="ECO:0000313" key="3">
    <source>
        <dbReference type="Proteomes" id="UP000242770"/>
    </source>
</evidence>
<organism evidence="1 3">
    <name type="scientific">Sporisorium scitamineum</name>
    <dbReference type="NCBI Taxonomy" id="49012"/>
    <lineage>
        <taxon>Eukaryota</taxon>
        <taxon>Fungi</taxon>
        <taxon>Dikarya</taxon>
        <taxon>Basidiomycota</taxon>
        <taxon>Ustilaginomycotina</taxon>
        <taxon>Ustilaginomycetes</taxon>
        <taxon>Ustilaginales</taxon>
        <taxon>Ustilaginaceae</taxon>
        <taxon>Sporisorium</taxon>
    </lineage>
</organism>
<accession>A0A0F7RXX1</accession>